<dbReference type="Gene3D" id="2.60.120.10">
    <property type="entry name" value="Jelly Rolls"/>
    <property type="match status" value="1"/>
</dbReference>
<dbReference type="Proteomes" id="UP001202248">
    <property type="component" value="Unassembled WGS sequence"/>
</dbReference>
<comment type="caution">
    <text evidence="2">The sequence shown here is derived from an EMBL/GenBank/DDBJ whole genome shotgun (WGS) entry which is preliminary data.</text>
</comment>
<dbReference type="InterPro" id="IPR014710">
    <property type="entry name" value="RmlC-like_jellyroll"/>
</dbReference>
<accession>A0ABS9SIS3</accession>
<evidence type="ECO:0000313" key="3">
    <source>
        <dbReference type="Proteomes" id="UP001202248"/>
    </source>
</evidence>
<organism evidence="2 3">
    <name type="scientific">Niabella ginsengisoli</name>
    <dbReference type="NCBI Taxonomy" id="522298"/>
    <lineage>
        <taxon>Bacteria</taxon>
        <taxon>Pseudomonadati</taxon>
        <taxon>Bacteroidota</taxon>
        <taxon>Chitinophagia</taxon>
        <taxon>Chitinophagales</taxon>
        <taxon>Chitinophagaceae</taxon>
        <taxon>Niabella</taxon>
    </lineage>
</organism>
<dbReference type="CDD" id="cd02209">
    <property type="entry name" value="cupin_XRE_C"/>
    <property type="match status" value="1"/>
</dbReference>
<keyword evidence="3" id="KW-1185">Reference proteome</keyword>
<dbReference type="Pfam" id="PF07883">
    <property type="entry name" value="Cupin_2"/>
    <property type="match status" value="1"/>
</dbReference>
<evidence type="ECO:0000313" key="2">
    <source>
        <dbReference type="EMBL" id="MCH5598283.1"/>
    </source>
</evidence>
<gene>
    <name evidence="2" type="ORF">MKP09_10355</name>
</gene>
<name>A0ABS9SIS3_9BACT</name>
<dbReference type="InterPro" id="IPR011051">
    <property type="entry name" value="RmlC_Cupin_sf"/>
</dbReference>
<dbReference type="RefSeq" id="WP_240828110.1">
    <property type="nucleotide sequence ID" value="NZ_JAKWBL010000001.1"/>
</dbReference>
<protein>
    <submittedName>
        <fullName evidence="2">Cupin domain-containing protein</fullName>
    </submittedName>
</protein>
<sequence length="66" mass="7701">MISTNSFEFDYMIQGEVEYQISEETYIFKEGESMFLDSRIEHRVANTGNKEAIMLVVYFFITGDAN</sequence>
<dbReference type="EMBL" id="JAKWBL010000001">
    <property type="protein sequence ID" value="MCH5598283.1"/>
    <property type="molecule type" value="Genomic_DNA"/>
</dbReference>
<feature type="domain" description="Cupin type-2" evidence="1">
    <location>
        <begin position="5"/>
        <end position="58"/>
    </location>
</feature>
<dbReference type="SUPFAM" id="SSF51182">
    <property type="entry name" value="RmlC-like cupins"/>
    <property type="match status" value="1"/>
</dbReference>
<evidence type="ECO:0000259" key="1">
    <source>
        <dbReference type="Pfam" id="PF07883"/>
    </source>
</evidence>
<proteinExistence type="predicted"/>
<reference evidence="2 3" key="1">
    <citation type="submission" date="2022-02" db="EMBL/GenBank/DDBJ databases">
        <authorList>
            <person name="Min J."/>
        </authorList>
    </citation>
    <scope>NUCLEOTIDE SEQUENCE [LARGE SCALE GENOMIC DNA]</scope>
    <source>
        <strain evidence="2 3">GR10-1</strain>
    </source>
</reference>
<dbReference type="InterPro" id="IPR013096">
    <property type="entry name" value="Cupin_2"/>
</dbReference>